<gene>
    <name evidence="1" type="ORF">O4H49_20545</name>
</gene>
<proteinExistence type="predicted"/>
<evidence type="ECO:0000313" key="2">
    <source>
        <dbReference type="Proteomes" id="UP001069802"/>
    </source>
</evidence>
<organism evidence="1 2">
    <name type="scientific">Kiloniella laminariae</name>
    <dbReference type="NCBI Taxonomy" id="454162"/>
    <lineage>
        <taxon>Bacteria</taxon>
        <taxon>Pseudomonadati</taxon>
        <taxon>Pseudomonadota</taxon>
        <taxon>Alphaproteobacteria</taxon>
        <taxon>Rhodospirillales</taxon>
        <taxon>Kiloniellaceae</taxon>
        <taxon>Kiloniella</taxon>
    </lineage>
</organism>
<protein>
    <submittedName>
        <fullName evidence="1">Uncharacterized protein</fullName>
    </submittedName>
</protein>
<keyword evidence="2" id="KW-1185">Reference proteome</keyword>
<name>A0ABT4LPX2_9PROT</name>
<accession>A0ABT4LPX2</accession>
<evidence type="ECO:0000313" key="1">
    <source>
        <dbReference type="EMBL" id="MCZ4283179.1"/>
    </source>
</evidence>
<sequence>DKKTKLKVYVDGAALREVVSGFEGTRGALTELAKAVDNALNPVRIAIIEDQQGLQANLENQAALLKQQGLSNREINSILNTPEFQSILVDFMAAEDFASQVPTNSEQDPDSSGGVNV</sequence>
<feature type="non-terminal residue" evidence="1">
    <location>
        <position position="1"/>
    </location>
</feature>
<dbReference type="Proteomes" id="UP001069802">
    <property type="component" value="Unassembled WGS sequence"/>
</dbReference>
<reference evidence="1" key="1">
    <citation type="submission" date="2022-12" db="EMBL/GenBank/DDBJ databases">
        <title>Bacterial isolates from different developmental stages of Nematostella vectensis.</title>
        <authorList>
            <person name="Fraune S."/>
        </authorList>
    </citation>
    <scope>NUCLEOTIDE SEQUENCE</scope>
    <source>
        <strain evidence="1">G21630-S1</strain>
    </source>
</reference>
<feature type="non-terminal residue" evidence="1">
    <location>
        <position position="117"/>
    </location>
</feature>
<comment type="caution">
    <text evidence="1">The sequence shown here is derived from an EMBL/GenBank/DDBJ whole genome shotgun (WGS) entry which is preliminary data.</text>
</comment>
<dbReference type="RefSeq" id="WP_269425299.1">
    <property type="nucleotide sequence ID" value="NZ_JAPWGY010000039.1"/>
</dbReference>
<dbReference type="EMBL" id="JAPWGY010000039">
    <property type="protein sequence ID" value="MCZ4283179.1"/>
    <property type="molecule type" value="Genomic_DNA"/>
</dbReference>